<evidence type="ECO:0000256" key="4">
    <source>
        <dbReference type="ARBA" id="ARBA00022574"/>
    </source>
</evidence>
<dbReference type="InterPro" id="IPR030843">
    <property type="entry name" value="PAN2"/>
</dbReference>
<feature type="domain" description="USP" evidence="11">
    <location>
        <begin position="482"/>
        <end position="818"/>
    </location>
</feature>
<dbReference type="GO" id="GO:0000289">
    <property type="term" value="P:nuclear-transcribed mRNA poly(A) tail shortening"/>
    <property type="evidence" value="ECO:0007669"/>
    <property type="project" value="UniProtKB-UniRule"/>
</dbReference>
<dbReference type="InterPro" id="IPR028881">
    <property type="entry name" value="PAN2_UCH_dom"/>
</dbReference>
<dbReference type="InterPro" id="IPR036322">
    <property type="entry name" value="WD40_repeat_dom_sf"/>
</dbReference>
<comment type="domain">
    <text evidence="10">Contains a pseudo-UCH domain. This ubiquitin C-terminal hydrolase (UCH)-like or ubiquitin specific protease (USP)-like domain is predicted to be catalytically inactive because it lacks the active site catalytic triad characteristic of thiol proteases, with residues at the equivalent structural positions that are incompatible with catalysis, and it cannot bind ubiquitin. It functions as a structural scaffold for intra- and intermolecular interactions in the complex.</text>
</comment>
<dbReference type="InterPro" id="IPR028889">
    <property type="entry name" value="USP"/>
</dbReference>
<dbReference type="CDD" id="cd06143">
    <property type="entry name" value="PAN2_exo"/>
    <property type="match status" value="1"/>
</dbReference>
<keyword evidence="5 10" id="KW-0507">mRNA processing</keyword>
<dbReference type="InterPro" id="IPR050785">
    <property type="entry name" value="PAN2-PAN3_catalytic_subunit"/>
</dbReference>
<evidence type="ECO:0000313" key="13">
    <source>
        <dbReference type="Proteomes" id="UP000799421"/>
    </source>
</evidence>
<dbReference type="Gene3D" id="3.90.70.10">
    <property type="entry name" value="Cysteine proteinases"/>
    <property type="match status" value="1"/>
</dbReference>
<accession>A0A6A7BUM1</accession>
<dbReference type="HAMAP" id="MF_03182">
    <property type="entry name" value="PAN2"/>
    <property type="match status" value="1"/>
</dbReference>
<dbReference type="InterPro" id="IPR038765">
    <property type="entry name" value="Papain-like_cys_pep_sf"/>
</dbReference>
<dbReference type="GO" id="GO:0003676">
    <property type="term" value="F:nucleic acid binding"/>
    <property type="evidence" value="ECO:0007669"/>
    <property type="project" value="InterPro"/>
</dbReference>
<dbReference type="InterPro" id="IPR048841">
    <property type="entry name" value="PAN2_N"/>
</dbReference>
<reference evidence="12" key="1">
    <citation type="journal article" date="2020" name="Stud. Mycol.">
        <title>101 Dothideomycetes genomes: a test case for predicting lifestyles and emergence of pathogens.</title>
        <authorList>
            <person name="Haridas S."/>
            <person name="Albert R."/>
            <person name="Binder M."/>
            <person name="Bloem J."/>
            <person name="Labutti K."/>
            <person name="Salamov A."/>
            <person name="Andreopoulos B."/>
            <person name="Baker S."/>
            <person name="Barry K."/>
            <person name="Bills G."/>
            <person name="Bluhm B."/>
            <person name="Cannon C."/>
            <person name="Castanera R."/>
            <person name="Culley D."/>
            <person name="Daum C."/>
            <person name="Ezra D."/>
            <person name="Gonzalez J."/>
            <person name="Henrissat B."/>
            <person name="Kuo A."/>
            <person name="Liang C."/>
            <person name="Lipzen A."/>
            <person name="Lutzoni F."/>
            <person name="Magnuson J."/>
            <person name="Mondo S."/>
            <person name="Nolan M."/>
            <person name="Ohm R."/>
            <person name="Pangilinan J."/>
            <person name="Park H.-J."/>
            <person name="Ramirez L."/>
            <person name="Alfaro M."/>
            <person name="Sun H."/>
            <person name="Tritt A."/>
            <person name="Yoshinaga Y."/>
            <person name="Zwiers L.-H."/>
            <person name="Turgeon B."/>
            <person name="Goodwin S."/>
            <person name="Spatafora J."/>
            <person name="Crous P."/>
            <person name="Grigoriev I."/>
        </authorList>
    </citation>
    <scope>NUCLEOTIDE SEQUENCE</scope>
    <source>
        <strain evidence="12">CBS 480.64</strain>
    </source>
</reference>
<dbReference type="InterPro" id="IPR036397">
    <property type="entry name" value="RNaseH_sf"/>
</dbReference>
<sequence>MEVDWTELGRITLPGPSPGAPPTAVTTFAFDSLNELLWAGNDYGRVSSYHGLELRRYTSFRAHTSSSRLGAPGNAPVKQLLFNNEGVLSVSYRSVHYARRNGPAKWHIADSTMADLQCMAFTAKGTSEIVAAGCQPTMYRIDVVRGVIKEMRPSAVPFILMRRAGQHIYAAAKDGSVHLLDPTTLATVRSWKSYSGAVNDMDVRGDYLLTCGWTQQQYGGLGLERLVRVQDLRHQKSAAPIPTQSGAAFVRMHPKLTSTCIVLSPTGSISSIDVQNVDTPTLAFINTFDAQLTGLELMPCGKGLAFTDSHCNIILWGSPSAVGFNEFSQPIRFPDPPSAPPMYMDWSVHTPLNLIGMPYYTEPLLSNWSNDMVHETGAPPTRIDPALLSTLQPAELGLVGRFPRTSRRYEAFDTRSMMRAMNSIATPKFLSEQPKGATDGDGWRLDDVGEDAVAFYQPIEIKYSRFGVNDFDFGYFNKTQYSGLETHIVNSYANALLQLYRFTNVARNLALKHAACDCRYENCLLCELGFLVDMLEKARGQNCQATNFLKALTRQPGARQIPMLEDSSSHAPQTTMIQNLNRFLLTRLEWGYCQVISNPVEMQAAMATRSHIISHCVHCAYEDARENVSYTHQLCYPKPTKPGGRMHPVNFARLLQDSVHRHEQQRGWCMRCQGYKMIRSRRVVHSTPQVLMVHAAIQSTEARHLWSTPGFLPAEIGIINVNSQFYCYEGDDLNLHLQRRNQAMMLFELVGVVADVTVGEGQKSHLVALVNAALTRPNAQESDWHLINDFLARPVSADEALHFDARWKLPSVITYQLKSKAGVLDEEWKSHLDTGVLYRSLAQPEREDGSYEFRPLSGNEAPQPGMHCAIDAEFVRLLREEFDVGPDGSRIITRPARSGLARVSVLRGDGPDAGVPFIDDYIAVTDPIDDYLTQFSGLRPGDLTPGCSPFELVGLKDVYKKLWVLLNLGCCFIGHGLSSDFRTINMHVPDSQVIDTQELYSLGHRSQRKLSLRFLAWLLLGQDIQQNIADGHDSIEDARAALHLWHKWKSYSEEKLNEAKDKILAEGRKFEFKVPMTVTSPGSANGGIKISSPKGGVSLVNL</sequence>
<dbReference type="AlphaFoldDB" id="A0A6A7BUM1"/>
<dbReference type="OrthoDB" id="16516at2759"/>
<comment type="cofactor">
    <cofactor evidence="10">
        <name>a divalent metal cation</name>
        <dbReference type="ChEBI" id="CHEBI:60240"/>
    </cofactor>
    <text evidence="10">Binds 2 metal cations per subunit in the catalytic exonuclease domain.</text>
</comment>
<evidence type="ECO:0000256" key="7">
    <source>
        <dbReference type="ARBA" id="ARBA00022723"/>
    </source>
</evidence>
<organism evidence="12 13">
    <name type="scientific">Piedraia hortae CBS 480.64</name>
    <dbReference type="NCBI Taxonomy" id="1314780"/>
    <lineage>
        <taxon>Eukaryota</taxon>
        <taxon>Fungi</taxon>
        <taxon>Dikarya</taxon>
        <taxon>Ascomycota</taxon>
        <taxon>Pezizomycotina</taxon>
        <taxon>Dothideomycetes</taxon>
        <taxon>Dothideomycetidae</taxon>
        <taxon>Capnodiales</taxon>
        <taxon>Piedraiaceae</taxon>
        <taxon>Piedraia</taxon>
    </lineage>
</organism>
<evidence type="ECO:0000256" key="10">
    <source>
        <dbReference type="HAMAP-Rule" id="MF_03182"/>
    </source>
</evidence>
<comment type="activity regulation">
    <text evidence="10">Positively regulated by the regulatory subunit PAN3.</text>
</comment>
<keyword evidence="8 10" id="KW-0378">Hydrolase</keyword>
<evidence type="ECO:0000256" key="3">
    <source>
        <dbReference type="ARBA" id="ARBA00022490"/>
    </source>
</evidence>
<keyword evidence="3 10" id="KW-0963">Cytoplasm</keyword>
<dbReference type="SUPFAM" id="SSF54001">
    <property type="entry name" value="Cysteine proteinases"/>
    <property type="match status" value="1"/>
</dbReference>
<protein>
    <recommendedName>
        <fullName evidence="10">PAN2-PAN3 deadenylation complex catalytic subunit PAN2</fullName>
        <ecNumber evidence="10">3.1.13.4</ecNumber>
    </recommendedName>
    <alternativeName>
        <fullName evidence="10">PAB1P-dependent poly(A)-specific ribonuclease</fullName>
    </alternativeName>
    <alternativeName>
        <fullName evidence="10">Poly(A)-nuclease deadenylation complex subunit 2</fullName>
        <shortName evidence="10">PAN deadenylation complex subunit 2</shortName>
    </alternativeName>
</protein>
<dbReference type="PANTHER" id="PTHR15728">
    <property type="entry name" value="DEADENYLATION COMPLEX CATALYTIC SUBUNIT PAN2"/>
    <property type="match status" value="1"/>
</dbReference>
<comment type="similarity">
    <text evidence="10">Belongs to the peptidase C19 family. PAN2 subfamily.</text>
</comment>
<dbReference type="Gene3D" id="3.30.420.10">
    <property type="entry name" value="Ribonuclease H-like superfamily/Ribonuclease H"/>
    <property type="match status" value="1"/>
</dbReference>
<feature type="binding site" evidence="10">
    <location>
        <position position="980"/>
    </location>
    <ligand>
        <name>a divalent metal cation</name>
        <dbReference type="ChEBI" id="CHEBI:60240"/>
        <note>catalytic</note>
    </ligand>
</feature>
<feature type="binding site" evidence="10">
    <location>
        <position position="1037"/>
    </location>
    <ligand>
        <name>a divalent metal cation</name>
        <dbReference type="ChEBI" id="CHEBI:60240"/>
        <note>catalytic</note>
    </ligand>
</feature>
<name>A0A6A7BUM1_9PEZI</name>
<keyword evidence="7 10" id="KW-0479">Metal-binding</keyword>
<keyword evidence="9 10" id="KW-0269">Exonuclease</keyword>
<comment type="subcellular location">
    <subcellularLocation>
        <location evidence="2 10">Cytoplasm</location>
    </subcellularLocation>
</comment>
<evidence type="ECO:0000256" key="8">
    <source>
        <dbReference type="ARBA" id="ARBA00022801"/>
    </source>
</evidence>
<comment type="function">
    <text evidence="10">Catalytic subunit of the poly(A)-nuclease (PAN) deadenylation complex, one of two cytoplasmic mRNA deadenylases involved in mRNA turnover. PAN specifically shortens poly(A) tails of RNA and the activity is stimulated by poly(A)-binding protein PAB1. PAN deadenylation is followed by rapid degradation of the shortened mRNA tails by the CCR4-NOT complex. Deadenylated mRNAs are then degraded by two alternative mechanisms, namely exosome-mediated 3'-5' exonucleolytic degradation, or deadenlyation-dependent mRNA decaping and subsequent 5'-3' exonucleolytic degradation by XRN1. May also be involved in post-transcriptional maturation of mRNA poly(A) tails.</text>
</comment>
<dbReference type="InterPro" id="IPR015943">
    <property type="entry name" value="WD40/YVTN_repeat-like_dom_sf"/>
</dbReference>
<evidence type="ECO:0000256" key="1">
    <source>
        <dbReference type="ARBA" id="ARBA00001663"/>
    </source>
</evidence>
<dbReference type="InterPro" id="IPR012337">
    <property type="entry name" value="RNaseH-like_sf"/>
</dbReference>
<evidence type="ECO:0000256" key="6">
    <source>
        <dbReference type="ARBA" id="ARBA00022722"/>
    </source>
</evidence>
<evidence type="ECO:0000256" key="2">
    <source>
        <dbReference type="ARBA" id="ARBA00004496"/>
    </source>
</evidence>
<dbReference type="SMART" id="SM00479">
    <property type="entry name" value="EXOIII"/>
    <property type="match status" value="1"/>
</dbReference>
<dbReference type="Pfam" id="PF20770">
    <property type="entry name" value="PAN2_N"/>
    <property type="match status" value="1"/>
</dbReference>
<comment type="caution">
    <text evidence="10">Lacks conserved residue(s) required for the propagation of feature annotation.</text>
</comment>
<dbReference type="Pfam" id="PF13423">
    <property type="entry name" value="UCH_1"/>
    <property type="match status" value="1"/>
</dbReference>
<keyword evidence="4" id="KW-0853">WD repeat</keyword>
<gene>
    <name evidence="10" type="primary">PAN2</name>
    <name evidence="12" type="ORF">K470DRAFT_259573</name>
</gene>
<dbReference type="GO" id="GO:0006397">
    <property type="term" value="P:mRNA processing"/>
    <property type="evidence" value="ECO:0007669"/>
    <property type="project" value="UniProtKB-KW"/>
</dbReference>
<dbReference type="InterPro" id="IPR013520">
    <property type="entry name" value="Ribonucl_H"/>
</dbReference>
<evidence type="ECO:0000256" key="5">
    <source>
        <dbReference type="ARBA" id="ARBA00022664"/>
    </source>
</evidence>
<dbReference type="SUPFAM" id="SSF50978">
    <property type="entry name" value="WD40 repeat-like"/>
    <property type="match status" value="1"/>
</dbReference>
<dbReference type="FunFam" id="3.30.420.10:FF:000028">
    <property type="entry name" value="PAN2-PAN3 deadenylation complex catalytic subunit PAN2"/>
    <property type="match status" value="1"/>
</dbReference>
<evidence type="ECO:0000256" key="9">
    <source>
        <dbReference type="ARBA" id="ARBA00022839"/>
    </source>
</evidence>
<dbReference type="GO" id="GO:0004535">
    <property type="term" value="F:poly(A)-specific ribonuclease activity"/>
    <property type="evidence" value="ECO:0007669"/>
    <property type="project" value="UniProtKB-UniRule"/>
</dbReference>
<evidence type="ECO:0000259" key="11">
    <source>
        <dbReference type="PROSITE" id="PS50235"/>
    </source>
</evidence>
<keyword evidence="6 10" id="KW-0540">Nuclease</keyword>
<comment type="catalytic activity">
    <reaction evidence="1 10">
        <text>Exonucleolytic cleavage of poly(A) to 5'-AMP.</text>
        <dbReference type="EC" id="3.1.13.4"/>
    </reaction>
</comment>
<keyword evidence="13" id="KW-1185">Reference proteome</keyword>
<dbReference type="GO" id="GO:0031251">
    <property type="term" value="C:PAN complex"/>
    <property type="evidence" value="ECO:0007669"/>
    <property type="project" value="UniProtKB-UniRule"/>
</dbReference>
<comment type="domain">
    <text evidence="10">The linker, or PAN3 interaction domain (PID), between the WD40 repeats and the pseudo-UCH domain mediates interaction with PAN3.</text>
</comment>
<dbReference type="SUPFAM" id="SSF53098">
    <property type="entry name" value="Ribonuclease H-like"/>
    <property type="match status" value="1"/>
</dbReference>
<dbReference type="GO" id="GO:0046872">
    <property type="term" value="F:metal ion binding"/>
    <property type="evidence" value="ECO:0007669"/>
    <property type="project" value="UniProtKB-KW"/>
</dbReference>
<dbReference type="Gene3D" id="2.130.10.10">
    <property type="entry name" value="YVTN repeat-like/Quinoprotein amine dehydrogenase"/>
    <property type="match status" value="1"/>
</dbReference>
<dbReference type="GO" id="GO:0000932">
    <property type="term" value="C:P-body"/>
    <property type="evidence" value="ECO:0007669"/>
    <property type="project" value="TreeGrafter"/>
</dbReference>
<dbReference type="PANTHER" id="PTHR15728:SF0">
    <property type="entry name" value="PAN2-PAN3 DEADENYLATION COMPLEX CATALYTIC SUBUNIT PAN2"/>
    <property type="match status" value="1"/>
</dbReference>
<dbReference type="EMBL" id="MU006005">
    <property type="protein sequence ID" value="KAF2858667.1"/>
    <property type="molecule type" value="Genomic_DNA"/>
</dbReference>
<comment type="subunit">
    <text evidence="10">Forms a heterotrimer with an asymmetric homodimer of the regulatory subunit PAN3 to form the poly(A)-nuclease (PAN) deadenylation complex.</text>
</comment>
<dbReference type="Proteomes" id="UP000799421">
    <property type="component" value="Unassembled WGS sequence"/>
</dbReference>
<dbReference type="EC" id="3.1.13.4" evidence="10"/>
<proteinExistence type="inferred from homology"/>
<feature type="binding site" evidence="10">
    <location>
        <position position="871"/>
    </location>
    <ligand>
        <name>a divalent metal cation</name>
        <dbReference type="ChEBI" id="CHEBI:60240"/>
        <note>catalytic</note>
    </ligand>
</feature>
<evidence type="ECO:0000313" key="12">
    <source>
        <dbReference type="EMBL" id="KAF2858667.1"/>
    </source>
</evidence>
<feature type="binding site" evidence="10">
    <location>
        <position position="873"/>
    </location>
    <ligand>
        <name>a divalent metal cation</name>
        <dbReference type="ChEBI" id="CHEBI:60240"/>
        <note>catalytic</note>
    </ligand>
</feature>
<dbReference type="PROSITE" id="PS50235">
    <property type="entry name" value="USP_3"/>
    <property type="match status" value="1"/>
</dbReference>